<reference evidence="2 3" key="1">
    <citation type="submission" date="2024-04" db="EMBL/GenBank/DDBJ databases">
        <title>Phyllosticta paracitricarpa is synonymous to the EU quarantine fungus P. citricarpa based on phylogenomic analyses.</title>
        <authorList>
            <consortium name="Lawrence Berkeley National Laboratory"/>
            <person name="Van Ingen-Buijs V.A."/>
            <person name="Van Westerhoven A.C."/>
            <person name="Haridas S."/>
            <person name="Skiadas P."/>
            <person name="Martin F."/>
            <person name="Groenewald J.Z."/>
            <person name="Crous P.W."/>
            <person name="Seidl M.F."/>
        </authorList>
    </citation>
    <scope>NUCLEOTIDE SEQUENCE [LARGE SCALE GENOMIC DNA]</scope>
    <source>
        <strain evidence="2 3">CBS 123371</strain>
    </source>
</reference>
<comment type="caution">
    <text evidence="2">The sequence shown here is derived from an EMBL/GenBank/DDBJ whole genome shotgun (WGS) entry which is preliminary data.</text>
</comment>
<sequence>PGLLLLLLPQGGETDTGNLDDLETDTGNITLGLALATETGKQDLVVLVHEVQATVVGDCGVPISPCSSRVFATSLSFLDTDTLANGRVGLLGLNTDLLEDDALGVGGTTERRRLVGGTEETLLVVEIGPLLLAAPPLERSHSQQRPPAPSLFIGPPSRNASNTSMALAPGTAAPAGGRAPLLRQRSRLGEAVTDADGNLAPSTRSIRAEQRTAQTQHYEAEQQSAERTDAIWAEMQNTLEEVELSAIHGTHVFRPGHSKALEDLRSAQIALAQAWAKTEAEDEQQDAAAEREEARPLGTSNLLASDRSERLGTAAPVVTGRPRSGTEASVKSQLEQDTENDILLARKRREANDRYFQRVNAGVLDVVAKLDEVAKAMKGVEQESKEIWGDGESMETRSYTSK</sequence>
<accession>A0ABR1KH83</accession>
<dbReference type="Pfam" id="PF17242">
    <property type="entry name" value="DUF5315"/>
    <property type="match status" value="1"/>
</dbReference>
<feature type="compositionally biased region" description="Polar residues" evidence="1">
    <location>
        <begin position="326"/>
        <end position="335"/>
    </location>
</feature>
<dbReference type="EMBL" id="JBBPHU010000011">
    <property type="protein sequence ID" value="KAK7512016.1"/>
    <property type="molecule type" value="Genomic_DNA"/>
</dbReference>
<keyword evidence="3" id="KW-1185">Reference proteome</keyword>
<evidence type="ECO:0000313" key="2">
    <source>
        <dbReference type="EMBL" id="KAK7512016.1"/>
    </source>
</evidence>
<feature type="region of interest" description="Disordered" evidence="1">
    <location>
        <begin position="276"/>
        <end position="335"/>
    </location>
</feature>
<dbReference type="Proteomes" id="UP001363622">
    <property type="component" value="Unassembled WGS sequence"/>
</dbReference>
<organism evidence="2 3">
    <name type="scientific">Phyllosticta citriasiana</name>
    <dbReference type="NCBI Taxonomy" id="595635"/>
    <lineage>
        <taxon>Eukaryota</taxon>
        <taxon>Fungi</taxon>
        <taxon>Dikarya</taxon>
        <taxon>Ascomycota</taxon>
        <taxon>Pezizomycotina</taxon>
        <taxon>Dothideomycetes</taxon>
        <taxon>Dothideomycetes incertae sedis</taxon>
        <taxon>Botryosphaeriales</taxon>
        <taxon>Phyllostictaceae</taxon>
        <taxon>Phyllosticta</taxon>
    </lineage>
</organism>
<feature type="non-terminal residue" evidence="2">
    <location>
        <position position="1"/>
    </location>
</feature>
<proteinExistence type="predicted"/>
<protein>
    <submittedName>
        <fullName evidence="2">Uncharacterized protein</fullName>
    </submittedName>
</protein>
<evidence type="ECO:0000313" key="3">
    <source>
        <dbReference type="Proteomes" id="UP001363622"/>
    </source>
</evidence>
<feature type="compositionally biased region" description="Low complexity" evidence="1">
    <location>
        <begin position="166"/>
        <end position="177"/>
    </location>
</feature>
<feature type="region of interest" description="Disordered" evidence="1">
    <location>
        <begin position="138"/>
        <end position="177"/>
    </location>
</feature>
<name>A0ABR1KH83_9PEZI</name>
<evidence type="ECO:0000256" key="1">
    <source>
        <dbReference type="SAM" id="MobiDB-lite"/>
    </source>
</evidence>
<gene>
    <name evidence="2" type="ORF">IWZ03DRAFT_316730</name>
</gene>